<dbReference type="InterPro" id="IPR004360">
    <property type="entry name" value="Glyas_Fos-R_dOase_dom"/>
</dbReference>
<name>A0ABZ1RNE4_9ACTN</name>
<evidence type="ECO:0000313" key="3">
    <source>
        <dbReference type="Proteomes" id="UP001432075"/>
    </source>
</evidence>
<reference evidence="2" key="1">
    <citation type="submission" date="2022-10" db="EMBL/GenBank/DDBJ databases">
        <title>The complete genomes of actinobacterial strains from the NBC collection.</title>
        <authorList>
            <person name="Joergensen T.S."/>
            <person name="Alvarez Arevalo M."/>
            <person name="Sterndorff E.B."/>
            <person name="Faurdal D."/>
            <person name="Vuksanovic O."/>
            <person name="Mourched A.-S."/>
            <person name="Charusanti P."/>
            <person name="Shaw S."/>
            <person name="Blin K."/>
            <person name="Weber T."/>
        </authorList>
    </citation>
    <scope>NUCLEOTIDE SEQUENCE</scope>
    <source>
        <strain evidence="2">NBC_00283</strain>
    </source>
</reference>
<dbReference type="InterPro" id="IPR052164">
    <property type="entry name" value="Anthracycline_SecMetBiosynth"/>
</dbReference>
<accession>A0ABZ1RNE4</accession>
<dbReference type="PROSITE" id="PS51819">
    <property type="entry name" value="VOC"/>
    <property type="match status" value="2"/>
</dbReference>
<dbReference type="RefSeq" id="WP_322870444.1">
    <property type="nucleotide sequence ID" value="NZ_CP108057.1"/>
</dbReference>
<organism evidence="2 3">
    <name type="scientific">Streptomyces goshikiensis</name>
    <dbReference type="NCBI Taxonomy" id="1942"/>
    <lineage>
        <taxon>Bacteria</taxon>
        <taxon>Bacillati</taxon>
        <taxon>Actinomycetota</taxon>
        <taxon>Actinomycetes</taxon>
        <taxon>Kitasatosporales</taxon>
        <taxon>Streptomycetaceae</taxon>
        <taxon>Streptomyces</taxon>
    </lineage>
</organism>
<dbReference type="InterPro" id="IPR037523">
    <property type="entry name" value="VOC_core"/>
</dbReference>
<dbReference type="Gene3D" id="3.10.180.10">
    <property type="entry name" value="2,3-Dihydroxybiphenyl 1,2-Dioxygenase, domain 1"/>
    <property type="match status" value="2"/>
</dbReference>
<dbReference type="CDD" id="cd07247">
    <property type="entry name" value="SgaA_N_like"/>
    <property type="match status" value="2"/>
</dbReference>
<sequence>MLGTDFSTGSPNWLDLGSPDTDAAAAFYSAVFGWRFVSAGPEAGGYGFFQVDGKTVAALGPLTEQGAGSAWMIHFKADDIRATASAVTAGGGTVRMEPMDVMGEGWLAQATDPQGAEFALWQPGKTAGLGLTSAPGTLLWAELHVPDPLAAITFYEGLFGWRSQDMQAPGMTYRVLSTKDGDQQMASFGGVAPMGDGAGGGVERPRWVPYFHAEDVDATVAAATAKGGSVLMPAADVPDVGRISWLADPFGAVFALLRPDPRM</sequence>
<feature type="domain" description="VOC" evidence="1">
    <location>
        <begin position="137"/>
        <end position="259"/>
    </location>
</feature>
<dbReference type="EMBL" id="CP108057">
    <property type="protein sequence ID" value="WUO48004.1"/>
    <property type="molecule type" value="Genomic_DNA"/>
</dbReference>
<proteinExistence type="predicted"/>
<feature type="domain" description="VOC" evidence="1">
    <location>
        <begin position="10"/>
        <end position="123"/>
    </location>
</feature>
<dbReference type="SUPFAM" id="SSF54593">
    <property type="entry name" value="Glyoxalase/Bleomycin resistance protein/Dihydroxybiphenyl dioxygenase"/>
    <property type="match status" value="2"/>
</dbReference>
<evidence type="ECO:0000259" key="1">
    <source>
        <dbReference type="PROSITE" id="PS51819"/>
    </source>
</evidence>
<dbReference type="PANTHER" id="PTHR33993">
    <property type="entry name" value="GLYOXALASE-RELATED"/>
    <property type="match status" value="1"/>
</dbReference>
<dbReference type="PANTHER" id="PTHR33993:SF10">
    <property type="entry name" value="CONSERVED PROTEIN"/>
    <property type="match status" value="1"/>
</dbReference>
<dbReference type="Pfam" id="PF00903">
    <property type="entry name" value="Glyoxalase"/>
    <property type="match status" value="2"/>
</dbReference>
<gene>
    <name evidence="2" type="ORF">OHU17_20375</name>
</gene>
<evidence type="ECO:0000313" key="2">
    <source>
        <dbReference type="EMBL" id="WUO48004.1"/>
    </source>
</evidence>
<protein>
    <submittedName>
        <fullName evidence="2">VOC family protein</fullName>
    </submittedName>
</protein>
<keyword evidence="3" id="KW-1185">Reference proteome</keyword>
<dbReference type="InterPro" id="IPR029068">
    <property type="entry name" value="Glyas_Bleomycin-R_OHBP_Dase"/>
</dbReference>
<dbReference type="Proteomes" id="UP001432075">
    <property type="component" value="Chromosome"/>
</dbReference>